<reference evidence="1 2" key="1">
    <citation type="submission" date="2018-11" db="EMBL/GenBank/DDBJ databases">
        <authorList>
            <consortium name="Pathogen Informatics"/>
        </authorList>
    </citation>
    <scope>NUCLEOTIDE SEQUENCE [LARGE SCALE GENOMIC DNA]</scope>
    <source>
        <strain evidence="1 2">MHpl1</strain>
    </source>
</reference>
<dbReference type="EMBL" id="UZAF01016595">
    <property type="protein sequence ID" value="VDO30863.1"/>
    <property type="molecule type" value="Genomic_DNA"/>
</dbReference>
<evidence type="ECO:0000313" key="2">
    <source>
        <dbReference type="Proteomes" id="UP000268014"/>
    </source>
</evidence>
<proteinExistence type="predicted"/>
<evidence type="ECO:0000313" key="1">
    <source>
        <dbReference type="EMBL" id="VDO30863.1"/>
    </source>
</evidence>
<gene>
    <name evidence="1" type="ORF">HPLM_LOCUS7078</name>
</gene>
<protein>
    <submittedName>
        <fullName evidence="1">Uncharacterized protein</fullName>
    </submittedName>
</protein>
<keyword evidence="2" id="KW-1185">Reference proteome</keyword>
<accession>A0A3P7VGH7</accession>
<dbReference type="Proteomes" id="UP000268014">
    <property type="component" value="Unassembled WGS sequence"/>
</dbReference>
<organism evidence="1 2">
    <name type="scientific">Haemonchus placei</name>
    <name type="common">Barber's pole worm</name>
    <dbReference type="NCBI Taxonomy" id="6290"/>
    <lineage>
        <taxon>Eukaryota</taxon>
        <taxon>Metazoa</taxon>
        <taxon>Ecdysozoa</taxon>
        <taxon>Nematoda</taxon>
        <taxon>Chromadorea</taxon>
        <taxon>Rhabditida</taxon>
        <taxon>Rhabditina</taxon>
        <taxon>Rhabditomorpha</taxon>
        <taxon>Strongyloidea</taxon>
        <taxon>Trichostrongylidae</taxon>
        <taxon>Haemonchus</taxon>
    </lineage>
</organism>
<name>A0A3P7VGH7_HAEPC</name>
<sequence>MKLFISERIYCTSAKGYLCWVRNIILPLFRGRTRRCIFRLIFRLFIASCSLRLCASSLPTSLFLSSAALMRTWSGWCSKNDIISKFGFIRRLSRVSFIKCLSGFAAIRCLSKITVIRRLSGSIFNRSGRYTSIDRIS</sequence>
<dbReference type="AlphaFoldDB" id="A0A3P7VGH7"/>